<sequence>MFYRTQKINIFSFFKFFVFTFLIWILQCSINSNYSIFLNNKCNLERSQYLEVKRILSEHRKLFGENTNGSKVRLLDDTDDNRVNGLDGEENENENEKRNPLEKCVEKCEEFKIHIPEENNKKKKTDKSKLNLCSLSFCNTGTFSLAIYPLLFIILFVLQKSDVFTGVSHNDLISLQLLFISMMVVFLSLMISGVYDFISRRNNA</sequence>
<evidence type="ECO:0000313" key="3">
    <source>
        <dbReference type="EMBL" id="CRG85192.1"/>
    </source>
</evidence>
<feature type="compositionally biased region" description="Basic and acidic residues" evidence="1">
    <location>
        <begin position="73"/>
        <end position="82"/>
    </location>
</feature>
<evidence type="ECO:0000313" key="4">
    <source>
        <dbReference type="Proteomes" id="UP000220158"/>
    </source>
</evidence>
<feature type="transmembrane region" description="Helical" evidence="2">
    <location>
        <begin position="177"/>
        <end position="198"/>
    </location>
</feature>
<dbReference type="RefSeq" id="XP_028531252.1">
    <property type="nucleotide sequence ID" value="XM_028676668.1"/>
</dbReference>
<organism evidence="3 4">
    <name type="scientific">Plasmodium relictum</name>
    <dbReference type="NCBI Taxonomy" id="85471"/>
    <lineage>
        <taxon>Eukaryota</taxon>
        <taxon>Sar</taxon>
        <taxon>Alveolata</taxon>
        <taxon>Apicomplexa</taxon>
        <taxon>Aconoidasida</taxon>
        <taxon>Haemosporida</taxon>
        <taxon>Plasmodiidae</taxon>
        <taxon>Plasmodium</taxon>
        <taxon>Plasmodium (Haemamoeba)</taxon>
    </lineage>
</organism>
<proteinExistence type="predicted"/>
<gene>
    <name evidence="3" type="ORF">PRELSG_0006140</name>
</gene>
<feature type="transmembrane region" description="Helical" evidence="2">
    <location>
        <begin position="6"/>
        <end position="26"/>
    </location>
</feature>
<dbReference type="VEuPathDB" id="PlasmoDB:PRELSG_0006140"/>
<dbReference type="InterPro" id="IPR022139">
    <property type="entry name" value="Fam-L/Fam-M-like_plasmodium"/>
</dbReference>
<keyword evidence="2" id="KW-1133">Transmembrane helix</keyword>
<keyword evidence="2" id="KW-0472">Membrane</keyword>
<evidence type="ECO:0000256" key="1">
    <source>
        <dbReference type="SAM" id="MobiDB-lite"/>
    </source>
</evidence>
<dbReference type="Proteomes" id="UP000220158">
    <property type="component" value="Unassembled WGS sequence"/>
</dbReference>
<keyword evidence="2" id="KW-0812">Transmembrane</keyword>
<dbReference type="AlphaFoldDB" id="A0A1J1GKE6"/>
<dbReference type="GeneID" id="39733973"/>
<dbReference type="KEGG" id="prel:PRELSG_0006140"/>
<feature type="transmembrane region" description="Helical" evidence="2">
    <location>
        <begin position="130"/>
        <end position="157"/>
    </location>
</feature>
<evidence type="ECO:0008006" key="5">
    <source>
        <dbReference type="Google" id="ProtNLM"/>
    </source>
</evidence>
<keyword evidence="4" id="KW-1185">Reference proteome</keyword>
<dbReference type="Pfam" id="PF12420">
    <property type="entry name" value="DUF3671"/>
    <property type="match status" value="1"/>
</dbReference>
<reference evidence="3 4" key="1">
    <citation type="submission" date="2015-04" db="EMBL/GenBank/DDBJ databases">
        <authorList>
            <consortium name="Pathogen Informatics"/>
        </authorList>
    </citation>
    <scope>NUCLEOTIDE SEQUENCE [LARGE SCALE GENOMIC DNA]</scope>
    <source>
        <strain evidence="3 4">SGS1</strain>
    </source>
</reference>
<protein>
    <recommendedName>
        <fullName evidence="5">Fam-h protein</fullName>
    </recommendedName>
</protein>
<name>A0A1J1GKE6_PLARL</name>
<feature type="region of interest" description="Disordered" evidence="1">
    <location>
        <begin position="73"/>
        <end position="98"/>
    </location>
</feature>
<evidence type="ECO:0000256" key="2">
    <source>
        <dbReference type="SAM" id="Phobius"/>
    </source>
</evidence>
<accession>A0A1J1GKE6</accession>
<dbReference type="EMBL" id="CVMU01000370">
    <property type="protein sequence ID" value="CRG85192.1"/>
    <property type="molecule type" value="Genomic_DNA"/>
</dbReference>